<evidence type="ECO:0000256" key="1">
    <source>
        <dbReference type="SAM" id="MobiDB-lite"/>
    </source>
</evidence>
<name>Q8CJE5_RAT</name>
<dbReference type="AlphaFoldDB" id="Q8CJE5"/>
<dbReference type="UCSC" id="RGD:628693">
    <property type="organism name" value="rat"/>
</dbReference>
<protein>
    <submittedName>
        <fullName evidence="2">Uncharacterized protein cdig2</fullName>
    </submittedName>
</protein>
<sequence length="116" mass="13228">MAAAVARPRLNGHQQEGRGQQELSMLSAEPLTTKTQDPTNVPQLSSLFPSLWSPNKQSSVRNVRRTKQYMPVIHVLSRACFRETVLHKSALAFHLCLPQQNTNTTDCPLHRWWLQL</sequence>
<accession>Q8CJE5</accession>
<organism evidence="2">
    <name type="scientific">Rattus norvegicus</name>
    <name type="common">Rat</name>
    <dbReference type="NCBI Taxonomy" id="10116"/>
    <lineage>
        <taxon>Eukaryota</taxon>
        <taxon>Metazoa</taxon>
        <taxon>Chordata</taxon>
        <taxon>Craniata</taxon>
        <taxon>Vertebrata</taxon>
        <taxon>Euteleostomi</taxon>
        <taxon>Mammalia</taxon>
        <taxon>Eutheria</taxon>
        <taxon>Euarchontoglires</taxon>
        <taxon>Glires</taxon>
        <taxon>Rodentia</taxon>
        <taxon>Myomorpha</taxon>
        <taxon>Muroidea</taxon>
        <taxon>Muridae</taxon>
        <taxon>Murinae</taxon>
        <taxon>Rattus</taxon>
    </lineage>
</organism>
<feature type="compositionally biased region" description="Polar residues" evidence="1">
    <location>
        <begin position="12"/>
        <end position="48"/>
    </location>
</feature>
<dbReference type="SwissPalm" id="Q8CJE5"/>
<dbReference type="EMBL" id="AB086193">
    <property type="protein sequence ID" value="BAC20211.1"/>
    <property type="molecule type" value="mRNA"/>
</dbReference>
<reference evidence="2" key="1">
    <citation type="journal article" date="2003" name="Biochem. Biophys. Res. Commun.">
        <title>PCR-based subtraction analyses for upregulated gene transcription in cadmium-exposed rat lung type 2 epithelial cells.</title>
        <authorList>
            <person name="Hirano S."/>
            <person name="Kitajima H."/>
            <person name="Hayakawa T."/>
            <person name="Cui X."/>
            <person name="Kanno S."/>
            <person name="Kobayashi Y."/>
            <person name="Yamamoto M."/>
        </authorList>
    </citation>
    <scope>NUCLEOTIDE SEQUENCE</scope>
</reference>
<evidence type="ECO:0000313" key="2">
    <source>
        <dbReference type="EMBL" id="BAC20211.1"/>
    </source>
</evidence>
<proteinExistence type="evidence at transcript level"/>
<gene>
    <name evidence="2" type="primary">cdig2</name>
</gene>
<feature type="region of interest" description="Disordered" evidence="1">
    <location>
        <begin position="1"/>
        <end position="48"/>
    </location>
</feature>